<protein>
    <submittedName>
        <fullName evidence="1">Uncharacterized protein</fullName>
    </submittedName>
</protein>
<dbReference type="Proteomes" id="UP001286313">
    <property type="component" value="Unassembled WGS sequence"/>
</dbReference>
<evidence type="ECO:0000313" key="1">
    <source>
        <dbReference type="EMBL" id="KAK3894845.1"/>
    </source>
</evidence>
<reference evidence="1" key="1">
    <citation type="submission" date="2023-10" db="EMBL/GenBank/DDBJ databases">
        <title>Genome assemblies of two species of porcelain crab, Petrolisthes cinctipes and Petrolisthes manimaculis (Anomura: Porcellanidae).</title>
        <authorList>
            <person name="Angst P."/>
        </authorList>
    </citation>
    <scope>NUCLEOTIDE SEQUENCE</scope>
    <source>
        <strain evidence="1">PB745_01</strain>
        <tissue evidence="1">Gill</tissue>
    </source>
</reference>
<sequence>MQSAQTFGPTEYISENIEKQVANMVNHLFDNGMRDDDYKDILTDDITKRPSNCHAFAPVECNVQIFEALKTEARKSDFRLKEVNKDIIKAATIIIKSLPELDS</sequence>
<keyword evidence="2" id="KW-1185">Reference proteome</keyword>
<comment type="caution">
    <text evidence="1">The sequence shown here is derived from an EMBL/GenBank/DDBJ whole genome shotgun (WGS) entry which is preliminary data.</text>
</comment>
<accession>A0AAE1GMX4</accession>
<dbReference type="EMBL" id="JAWQEG010000087">
    <property type="protein sequence ID" value="KAK3894845.1"/>
    <property type="molecule type" value="Genomic_DNA"/>
</dbReference>
<gene>
    <name evidence="1" type="ORF">Pcinc_001419</name>
</gene>
<evidence type="ECO:0000313" key="2">
    <source>
        <dbReference type="Proteomes" id="UP001286313"/>
    </source>
</evidence>
<dbReference type="AlphaFoldDB" id="A0AAE1GMX4"/>
<organism evidence="1 2">
    <name type="scientific">Petrolisthes cinctipes</name>
    <name type="common">Flat porcelain crab</name>
    <dbReference type="NCBI Taxonomy" id="88211"/>
    <lineage>
        <taxon>Eukaryota</taxon>
        <taxon>Metazoa</taxon>
        <taxon>Ecdysozoa</taxon>
        <taxon>Arthropoda</taxon>
        <taxon>Crustacea</taxon>
        <taxon>Multicrustacea</taxon>
        <taxon>Malacostraca</taxon>
        <taxon>Eumalacostraca</taxon>
        <taxon>Eucarida</taxon>
        <taxon>Decapoda</taxon>
        <taxon>Pleocyemata</taxon>
        <taxon>Anomura</taxon>
        <taxon>Galatheoidea</taxon>
        <taxon>Porcellanidae</taxon>
        <taxon>Petrolisthes</taxon>
    </lineage>
</organism>
<proteinExistence type="predicted"/>
<name>A0AAE1GMX4_PETCI</name>